<dbReference type="GO" id="GO:0019867">
    <property type="term" value="C:outer membrane"/>
    <property type="evidence" value="ECO:0007669"/>
    <property type="project" value="InterPro"/>
</dbReference>
<dbReference type="InterPro" id="IPR000184">
    <property type="entry name" value="Bac_surfAg_D15"/>
</dbReference>
<sequence length="422" mass="45979">MSISLVHGNDSISCWVPGTLYFKGSKMNTIRLTSALALSLSLLAPNGHASFYDPIDNKLDLGEHLAENAYGFLPIPILITEPAVGLGGGVIGLFLHESEDEKNARKQLAMTSLDGGAQLMPAAITLAGAAGTENGTWFAFAGHRHSWLKDTIRYTGGVGAGKANLDIFKEFSIGASYNKTIQFGTKTSGVAALQQLQFRVANTPLMLGVKQIIGQSSVEFETSNEDVNNVINGVIHYFMGESSVTSGLGVVAEYDTRNNMFFPTNGYSVNAEYMVYDEKIGSDWNYQNLNINGEVYIPVAERWTLAFAGNYQNFNTQEHYLPPTVRPYVELRGIASYRYQGDEIATAQSQVTYAIDNRWTVSAFYGLGKATVEGSLSDDESVDAYGAGFRYQIARRYGLHMGVDLAFSDDDSAFYITVGSGF</sequence>
<dbReference type="AlphaFoldDB" id="A0A1B9R0Y4"/>
<evidence type="ECO:0000313" key="5">
    <source>
        <dbReference type="Proteomes" id="UP000093173"/>
    </source>
</evidence>
<comment type="subcellular location">
    <subcellularLocation>
        <location evidence="1">Membrane</location>
    </subcellularLocation>
</comment>
<dbReference type="Gene3D" id="2.40.160.50">
    <property type="entry name" value="membrane protein fhac: a member of the omp85/tpsb transporter family"/>
    <property type="match status" value="1"/>
</dbReference>
<dbReference type="Pfam" id="PF01103">
    <property type="entry name" value="Omp85"/>
    <property type="match status" value="1"/>
</dbReference>
<feature type="domain" description="Bacterial surface antigen (D15)" evidence="3">
    <location>
        <begin position="239"/>
        <end position="322"/>
    </location>
</feature>
<dbReference type="EMBL" id="MAJZ01000355">
    <property type="protein sequence ID" value="OCH77785.1"/>
    <property type="molecule type" value="Genomic_DNA"/>
</dbReference>
<accession>A0A1B9R0Y4</accession>
<dbReference type="Proteomes" id="UP000093173">
    <property type="component" value="Unassembled WGS sequence"/>
</dbReference>
<protein>
    <submittedName>
        <fullName evidence="4">Glyceraldehyde-3-phosphate dehydrogenase</fullName>
    </submittedName>
</protein>
<evidence type="ECO:0000256" key="1">
    <source>
        <dbReference type="ARBA" id="ARBA00004370"/>
    </source>
</evidence>
<keyword evidence="5" id="KW-1185">Reference proteome</keyword>
<gene>
    <name evidence="4" type="ORF">A6E14_07180</name>
</gene>
<name>A0A1B9R0Y4_9VIBR</name>
<comment type="caution">
    <text evidence="4">The sequence shown here is derived from an EMBL/GenBank/DDBJ whole genome shotgun (WGS) entry which is preliminary data.</text>
</comment>
<keyword evidence="2" id="KW-0472">Membrane</keyword>
<evidence type="ECO:0000259" key="3">
    <source>
        <dbReference type="Pfam" id="PF01103"/>
    </source>
</evidence>
<proteinExistence type="predicted"/>
<dbReference type="SUPFAM" id="SSF56935">
    <property type="entry name" value="Porins"/>
    <property type="match status" value="1"/>
</dbReference>
<evidence type="ECO:0000313" key="4">
    <source>
        <dbReference type="EMBL" id="OCH77785.1"/>
    </source>
</evidence>
<evidence type="ECO:0000256" key="2">
    <source>
        <dbReference type="ARBA" id="ARBA00023136"/>
    </source>
</evidence>
<reference evidence="5" key="1">
    <citation type="submission" date="2016-06" db="EMBL/GenBank/DDBJ databases">
        <authorList>
            <person name="Hehemann J.-H."/>
            <person name="Arevalo P."/>
            <person name="Datta M.S."/>
            <person name="Polz M.F."/>
        </authorList>
    </citation>
    <scope>NUCLEOTIDE SEQUENCE [LARGE SCALE GENOMIC DNA]</scope>
    <source>
        <strain evidence="5">9CSC122</strain>
    </source>
</reference>
<organism evidence="4 5">
    <name type="scientific">Vibrio genomosp. F10</name>
    <dbReference type="NCBI Taxonomy" id="723171"/>
    <lineage>
        <taxon>Bacteria</taxon>
        <taxon>Pseudomonadati</taxon>
        <taxon>Pseudomonadota</taxon>
        <taxon>Gammaproteobacteria</taxon>
        <taxon>Vibrionales</taxon>
        <taxon>Vibrionaceae</taxon>
        <taxon>Vibrio</taxon>
    </lineage>
</organism>